<sequence length="631" mass="70035">METKKSMIPLLAASPEEIQEALPVPSDLYILAPSHTDPFDPVVPAIPPGYDVPPGFNMEVPIDATPISFAFGEQNKPGRVRKGKTPISDETTATKKAKLMVRSLRGDLALLASSSNAGPQPRAHAEAILATFDALRRRLEQIIKADGVNNRPDMKAEMIMKANGLMANRMKRVGSVPGVEVGDIFYFRMEMCVVGLHSRPMEGIDYMKDGTNRIAIAIVSSGRYDNEDDDVGKMVYTGQGGNGRKKEQIGDQKLERGNYAMEQSKIGENLIRVIRSRKDPFIRGNKIYIYDGLYKIKKSKTKNSKLGFKTFNFKLVREEGQPDGFAIWKMTEKWKKEPASRGKVLTSDLSTGVESIPVTVMNEVDDEPTPNNFLYVTTIAHGQNLRAKDQVPAGCQCKKLCIPTGAADCYCASENGGWLPYSSSGLLTKRLPLLYECGSGCVCTVNCQNRVTHRGVKLHFEVFRTENRGWGLRSWDPIRAGSFVCEFVGEYLENPCPDSKELVLNEYVFCATHPGEKAVKWNLGMELATEGQEKCYEPELILVPVPMISSKEIGNVSRFINHSCDPNLFWQLVRYGHGDGQYTGVMFFATKHIPPMTELTYDYNGNTDGRRGRVGAKQCLCGAPNCQGYFG</sequence>
<evidence type="ECO:0000256" key="5">
    <source>
        <dbReference type="ARBA" id="ARBA00022691"/>
    </source>
</evidence>
<dbReference type="GO" id="GO:0005634">
    <property type="term" value="C:nucleus"/>
    <property type="evidence" value="ECO:0007669"/>
    <property type="project" value="UniProtKB-SubCell"/>
</dbReference>
<evidence type="ECO:0000313" key="13">
    <source>
        <dbReference type="EMBL" id="KAF3339173.1"/>
    </source>
</evidence>
<dbReference type="SMART" id="SM00466">
    <property type="entry name" value="SRA"/>
    <property type="match status" value="1"/>
</dbReference>
<dbReference type="InterPro" id="IPR003616">
    <property type="entry name" value="Post-SET_dom"/>
</dbReference>
<keyword evidence="6" id="KW-0156">Chromatin regulator</keyword>
<dbReference type="InterPro" id="IPR046341">
    <property type="entry name" value="SET_dom_sf"/>
</dbReference>
<dbReference type="PROSITE" id="PS51015">
    <property type="entry name" value="YDG"/>
    <property type="match status" value="1"/>
</dbReference>
<dbReference type="InterPro" id="IPR007728">
    <property type="entry name" value="Pre-SET_dom"/>
</dbReference>
<dbReference type="GO" id="GO:0032259">
    <property type="term" value="P:methylation"/>
    <property type="evidence" value="ECO:0007669"/>
    <property type="project" value="UniProtKB-KW"/>
</dbReference>
<dbReference type="InterPro" id="IPR015947">
    <property type="entry name" value="PUA-like_sf"/>
</dbReference>
<proteinExistence type="predicted"/>
<dbReference type="Gene3D" id="2.30.280.10">
    <property type="entry name" value="SRA-YDG"/>
    <property type="match status" value="1"/>
</dbReference>
<name>A0A833RQ47_9POAL</name>
<dbReference type="Pfam" id="PF02182">
    <property type="entry name" value="SAD_SRA"/>
    <property type="match status" value="1"/>
</dbReference>
<evidence type="ECO:0000259" key="9">
    <source>
        <dbReference type="PROSITE" id="PS50280"/>
    </source>
</evidence>
<keyword evidence="7 8" id="KW-0539">Nucleus</keyword>
<feature type="domain" description="Pre-SET" evidence="10">
    <location>
        <begin position="393"/>
        <end position="455"/>
    </location>
</feature>
<dbReference type="GO" id="GO:0005694">
    <property type="term" value="C:chromosome"/>
    <property type="evidence" value="ECO:0007669"/>
    <property type="project" value="UniProtKB-SubCell"/>
</dbReference>
<keyword evidence="5" id="KW-0949">S-adenosyl-L-methionine</keyword>
<dbReference type="PROSITE" id="PS50867">
    <property type="entry name" value="PRE_SET"/>
    <property type="match status" value="1"/>
</dbReference>
<dbReference type="GO" id="GO:0042054">
    <property type="term" value="F:histone methyltransferase activity"/>
    <property type="evidence" value="ECO:0007669"/>
    <property type="project" value="InterPro"/>
</dbReference>
<feature type="domain" description="SET" evidence="9">
    <location>
        <begin position="458"/>
        <end position="604"/>
    </location>
</feature>
<dbReference type="SUPFAM" id="SSF88697">
    <property type="entry name" value="PUA domain-like"/>
    <property type="match status" value="1"/>
</dbReference>
<evidence type="ECO:0000256" key="7">
    <source>
        <dbReference type="ARBA" id="ARBA00023242"/>
    </source>
</evidence>
<dbReference type="OrthoDB" id="5792673at2759"/>
<reference evidence="13" key="1">
    <citation type="submission" date="2020-01" db="EMBL/GenBank/DDBJ databases">
        <title>Genome sequence of Kobresia littledalei, the first chromosome-level genome in the family Cyperaceae.</title>
        <authorList>
            <person name="Qu G."/>
        </authorList>
    </citation>
    <scope>NUCLEOTIDE SEQUENCE</scope>
    <source>
        <strain evidence="13">C.B.Clarke</strain>
        <tissue evidence="13">Leaf</tissue>
    </source>
</reference>
<dbReference type="PROSITE" id="PS50868">
    <property type="entry name" value="POST_SET"/>
    <property type="match status" value="1"/>
</dbReference>
<dbReference type="InterPro" id="IPR001214">
    <property type="entry name" value="SET_dom"/>
</dbReference>
<dbReference type="SMART" id="SM00468">
    <property type="entry name" value="PreSET"/>
    <property type="match status" value="1"/>
</dbReference>
<dbReference type="GO" id="GO:0008270">
    <property type="term" value="F:zinc ion binding"/>
    <property type="evidence" value="ECO:0007669"/>
    <property type="project" value="InterPro"/>
</dbReference>
<keyword evidence="3 13" id="KW-0489">Methyltransferase</keyword>
<dbReference type="Pfam" id="PF05033">
    <property type="entry name" value="Pre-SET"/>
    <property type="match status" value="1"/>
</dbReference>
<evidence type="ECO:0000256" key="4">
    <source>
        <dbReference type="ARBA" id="ARBA00022679"/>
    </source>
</evidence>
<accession>A0A833RQ47</accession>
<protein>
    <submittedName>
        <fullName evidence="13">Histone-lysine N-methyltransferase, H3 lysine-9 specific SUVH1-like isoform X2</fullName>
    </submittedName>
</protein>
<gene>
    <name evidence="13" type="ORF">FCM35_KLT16644</name>
</gene>
<dbReference type="PANTHER" id="PTHR45660">
    <property type="entry name" value="HISTONE-LYSINE N-METHYLTRANSFERASE SETMAR"/>
    <property type="match status" value="1"/>
</dbReference>
<dbReference type="AlphaFoldDB" id="A0A833RQ47"/>
<feature type="domain" description="YDG" evidence="12">
    <location>
        <begin position="174"/>
        <end position="317"/>
    </location>
</feature>
<dbReference type="InterPro" id="IPR003105">
    <property type="entry name" value="SRA_YDG"/>
</dbReference>
<keyword evidence="4 13" id="KW-0808">Transferase</keyword>
<evidence type="ECO:0000256" key="8">
    <source>
        <dbReference type="PROSITE-ProRule" id="PRU00358"/>
    </source>
</evidence>
<keyword evidence="2" id="KW-0158">Chromosome</keyword>
<dbReference type="PROSITE" id="PS51575">
    <property type="entry name" value="SAM_MT43_SUVAR39_2"/>
    <property type="match status" value="1"/>
</dbReference>
<dbReference type="Proteomes" id="UP000623129">
    <property type="component" value="Unassembled WGS sequence"/>
</dbReference>
<comment type="caution">
    <text evidence="13">The sequence shown here is derived from an EMBL/GenBank/DDBJ whole genome shotgun (WGS) entry which is preliminary data.</text>
</comment>
<dbReference type="GO" id="GO:0003690">
    <property type="term" value="F:double-stranded DNA binding"/>
    <property type="evidence" value="ECO:0007669"/>
    <property type="project" value="TreeGrafter"/>
</dbReference>
<evidence type="ECO:0000256" key="6">
    <source>
        <dbReference type="ARBA" id="ARBA00022853"/>
    </source>
</evidence>
<dbReference type="PANTHER" id="PTHR45660:SF13">
    <property type="entry name" value="HISTONE-LYSINE N-METHYLTRANSFERASE SETMAR"/>
    <property type="match status" value="1"/>
</dbReference>
<dbReference type="InterPro" id="IPR036987">
    <property type="entry name" value="SRA-YDG_sf"/>
</dbReference>
<dbReference type="SMART" id="SM00317">
    <property type="entry name" value="SET"/>
    <property type="match status" value="1"/>
</dbReference>
<dbReference type="Gene3D" id="2.170.270.10">
    <property type="entry name" value="SET domain"/>
    <property type="match status" value="1"/>
</dbReference>
<dbReference type="PROSITE" id="PS50280">
    <property type="entry name" value="SET"/>
    <property type="match status" value="1"/>
</dbReference>
<dbReference type="InterPro" id="IPR051357">
    <property type="entry name" value="H3K9_HMTase_SUVAR3-9"/>
</dbReference>
<evidence type="ECO:0000259" key="10">
    <source>
        <dbReference type="PROSITE" id="PS50867"/>
    </source>
</evidence>
<organism evidence="13 14">
    <name type="scientific">Carex littledalei</name>
    <dbReference type="NCBI Taxonomy" id="544730"/>
    <lineage>
        <taxon>Eukaryota</taxon>
        <taxon>Viridiplantae</taxon>
        <taxon>Streptophyta</taxon>
        <taxon>Embryophyta</taxon>
        <taxon>Tracheophyta</taxon>
        <taxon>Spermatophyta</taxon>
        <taxon>Magnoliopsida</taxon>
        <taxon>Liliopsida</taxon>
        <taxon>Poales</taxon>
        <taxon>Cyperaceae</taxon>
        <taxon>Cyperoideae</taxon>
        <taxon>Cariceae</taxon>
        <taxon>Carex</taxon>
        <taxon>Carex subgen. Euthyceras</taxon>
    </lineage>
</organism>
<dbReference type="SUPFAM" id="SSF82199">
    <property type="entry name" value="SET domain"/>
    <property type="match status" value="1"/>
</dbReference>
<comment type="subcellular location">
    <subcellularLocation>
        <location evidence="1">Chromosome</location>
    </subcellularLocation>
    <subcellularLocation>
        <location evidence="8">Nucleus</location>
    </subcellularLocation>
</comment>
<evidence type="ECO:0000259" key="11">
    <source>
        <dbReference type="PROSITE" id="PS50868"/>
    </source>
</evidence>
<evidence type="ECO:0000313" key="14">
    <source>
        <dbReference type="Proteomes" id="UP000623129"/>
    </source>
</evidence>
<dbReference type="InterPro" id="IPR025794">
    <property type="entry name" value="H3-K9-MeTrfase_plant"/>
</dbReference>
<feature type="domain" description="Post-SET" evidence="11">
    <location>
        <begin position="615"/>
        <end position="631"/>
    </location>
</feature>
<evidence type="ECO:0000259" key="12">
    <source>
        <dbReference type="PROSITE" id="PS51015"/>
    </source>
</evidence>
<dbReference type="EMBL" id="SWLB01000004">
    <property type="protein sequence ID" value="KAF3339173.1"/>
    <property type="molecule type" value="Genomic_DNA"/>
</dbReference>
<evidence type="ECO:0000256" key="3">
    <source>
        <dbReference type="ARBA" id="ARBA00022603"/>
    </source>
</evidence>
<keyword evidence="14" id="KW-1185">Reference proteome</keyword>
<evidence type="ECO:0000256" key="2">
    <source>
        <dbReference type="ARBA" id="ARBA00022454"/>
    </source>
</evidence>
<evidence type="ECO:0000256" key="1">
    <source>
        <dbReference type="ARBA" id="ARBA00004286"/>
    </source>
</evidence>
<dbReference type="Pfam" id="PF00856">
    <property type="entry name" value="SET"/>
    <property type="match status" value="1"/>
</dbReference>